<comment type="subcellular location">
    <subcellularLocation>
        <location evidence="1">Membrane</location>
        <topology evidence="1">Multi-pass membrane protein</topology>
    </subcellularLocation>
</comment>
<proteinExistence type="predicted"/>
<dbReference type="HOGENOM" id="CLU_001265_5_12_5"/>
<comment type="caution">
    <text evidence="8">The sequence shown here is derived from an EMBL/GenBank/DDBJ whole genome shotgun (WGS) entry which is preliminary data.</text>
</comment>
<organism evidence="8 9">
    <name type="scientific">Novosphingobium nitrogenifigens DSM 19370</name>
    <dbReference type="NCBI Taxonomy" id="983920"/>
    <lineage>
        <taxon>Bacteria</taxon>
        <taxon>Pseudomonadati</taxon>
        <taxon>Pseudomonadota</taxon>
        <taxon>Alphaproteobacteria</taxon>
        <taxon>Sphingomonadales</taxon>
        <taxon>Sphingomonadaceae</taxon>
        <taxon>Novosphingobium</taxon>
    </lineage>
</organism>
<dbReference type="InterPro" id="IPR011701">
    <property type="entry name" value="MFS"/>
</dbReference>
<keyword evidence="3 6" id="KW-0812">Transmembrane</keyword>
<dbReference type="InterPro" id="IPR036259">
    <property type="entry name" value="MFS_trans_sf"/>
</dbReference>
<evidence type="ECO:0000313" key="8">
    <source>
        <dbReference type="EMBL" id="EGD60512.1"/>
    </source>
</evidence>
<dbReference type="PROSITE" id="PS50850">
    <property type="entry name" value="MFS"/>
    <property type="match status" value="1"/>
</dbReference>
<feature type="domain" description="Major facilitator superfamily (MFS) profile" evidence="7">
    <location>
        <begin position="29"/>
        <end position="417"/>
    </location>
</feature>
<dbReference type="InParanoid" id="F1Z4A2"/>
<feature type="transmembrane region" description="Helical" evidence="6">
    <location>
        <begin position="333"/>
        <end position="356"/>
    </location>
</feature>
<keyword evidence="4 6" id="KW-1133">Transmembrane helix</keyword>
<dbReference type="InterPro" id="IPR044770">
    <property type="entry name" value="MFS_spinster-like"/>
</dbReference>
<evidence type="ECO:0000256" key="1">
    <source>
        <dbReference type="ARBA" id="ARBA00004141"/>
    </source>
</evidence>
<dbReference type="RefSeq" id="WP_008068342.1">
    <property type="nucleotide sequence ID" value="NZ_AQWK01000009.1"/>
</dbReference>
<protein>
    <submittedName>
        <fullName evidence="8">Membrane protein</fullName>
    </submittedName>
</protein>
<gene>
    <name evidence="8" type="ORF">Y88_2802</name>
</gene>
<dbReference type="Gene3D" id="1.20.1250.20">
    <property type="entry name" value="MFS general substrate transporter like domains"/>
    <property type="match status" value="2"/>
</dbReference>
<evidence type="ECO:0000256" key="3">
    <source>
        <dbReference type="ARBA" id="ARBA00022692"/>
    </source>
</evidence>
<feature type="transmembrane region" description="Helical" evidence="6">
    <location>
        <begin position="63"/>
        <end position="84"/>
    </location>
</feature>
<feature type="transmembrane region" description="Helical" evidence="6">
    <location>
        <begin position="408"/>
        <end position="427"/>
    </location>
</feature>
<evidence type="ECO:0000259" key="7">
    <source>
        <dbReference type="PROSITE" id="PS50850"/>
    </source>
</evidence>
<sequence length="444" mass="47501">MESASATGEIELSIESETQAATGWSRWYVVTVLGLVYAMNIADRYVVSTLMEPIRLDLHLTDSGIAMLTGTALALFYVTIGIPVSALADRANRRNIVAGALVLWSAFTMACGAARNFGQLMLTRVGVGIGEAGGTPPSTSILSDLFPARERAMAVTFYSLGSPIGAWIGADLAGRLADLYGWRTVFYALGLPGVVLGLLVFLTVREPARGQMEEVVAKPAVIPLWHALRFIFSQKSAVHLIIATAVATLWGWGLMWWTPTYLMRAYGMTPGQTGAILGPIHIVAGSVATLATGRVMATGTMSDPRRALWFIGAMIAVISVPTFLIYQTHHLDVAILGLWIFVPGVYFYVGPSFGLLSNLVPPQMRATALAILLLASNIANLVIAPQAVGFVSDHLAGAGGANAASLRIALLLLTPTGFWGAWHYWAAGRRFVADQRRAEQWTAG</sequence>
<dbReference type="EMBL" id="AEWJ01000018">
    <property type="protein sequence ID" value="EGD60512.1"/>
    <property type="molecule type" value="Genomic_DNA"/>
</dbReference>
<dbReference type="InterPro" id="IPR020846">
    <property type="entry name" value="MFS_dom"/>
</dbReference>
<keyword evidence="5 6" id="KW-0472">Membrane</keyword>
<dbReference type="AlphaFoldDB" id="F1Z4A2"/>
<feature type="transmembrane region" description="Helical" evidence="6">
    <location>
        <begin position="25"/>
        <end position="42"/>
    </location>
</feature>
<evidence type="ECO:0000256" key="6">
    <source>
        <dbReference type="SAM" id="Phobius"/>
    </source>
</evidence>
<name>F1Z4A2_9SPHN</name>
<evidence type="ECO:0000256" key="4">
    <source>
        <dbReference type="ARBA" id="ARBA00022989"/>
    </source>
</evidence>
<reference evidence="8 9" key="1">
    <citation type="journal article" date="2012" name="J. Bacteriol.">
        <title>Draft Genome Sequence of Novosphingobium nitrogenifigens Y88T.</title>
        <authorList>
            <person name="Strabala T.J."/>
            <person name="Macdonald L."/>
            <person name="Liu V."/>
            <person name="Smit A.M."/>
        </authorList>
    </citation>
    <scope>NUCLEOTIDE SEQUENCE [LARGE SCALE GENOMIC DNA]</scope>
    <source>
        <strain evidence="8 9">DSM 19370</strain>
    </source>
</reference>
<keyword evidence="9" id="KW-1185">Reference proteome</keyword>
<dbReference type="PANTHER" id="PTHR23505:SF79">
    <property type="entry name" value="PROTEIN SPINSTER"/>
    <property type="match status" value="1"/>
</dbReference>
<dbReference type="CDD" id="cd17328">
    <property type="entry name" value="MFS_spinster_like"/>
    <property type="match status" value="1"/>
</dbReference>
<evidence type="ECO:0000256" key="2">
    <source>
        <dbReference type="ARBA" id="ARBA00022448"/>
    </source>
</evidence>
<feature type="transmembrane region" description="Helical" evidence="6">
    <location>
        <begin position="185"/>
        <end position="204"/>
    </location>
</feature>
<evidence type="ECO:0000256" key="5">
    <source>
        <dbReference type="ARBA" id="ARBA00023136"/>
    </source>
</evidence>
<dbReference type="SUPFAM" id="SSF103473">
    <property type="entry name" value="MFS general substrate transporter"/>
    <property type="match status" value="1"/>
</dbReference>
<feature type="transmembrane region" description="Helical" evidence="6">
    <location>
        <begin position="237"/>
        <end position="256"/>
    </location>
</feature>
<dbReference type="STRING" id="983920.Y88_2802"/>
<dbReference type="OrthoDB" id="7442224at2"/>
<accession>F1Z4A2</accession>
<dbReference type="Pfam" id="PF07690">
    <property type="entry name" value="MFS_1"/>
    <property type="match status" value="1"/>
</dbReference>
<dbReference type="PANTHER" id="PTHR23505">
    <property type="entry name" value="SPINSTER"/>
    <property type="match status" value="1"/>
</dbReference>
<dbReference type="eggNOG" id="COG2814">
    <property type="taxonomic scope" value="Bacteria"/>
</dbReference>
<dbReference type="GO" id="GO:0022857">
    <property type="term" value="F:transmembrane transporter activity"/>
    <property type="evidence" value="ECO:0007669"/>
    <property type="project" value="InterPro"/>
</dbReference>
<evidence type="ECO:0000313" key="9">
    <source>
        <dbReference type="Proteomes" id="UP000004728"/>
    </source>
</evidence>
<feature type="transmembrane region" description="Helical" evidence="6">
    <location>
        <begin position="368"/>
        <end position="388"/>
    </location>
</feature>
<keyword evidence="2" id="KW-0813">Transport</keyword>
<feature type="transmembrane region" description="Helical" evidence="6">
    <location>
        <begin position="276"/>
        <end position="295"/>
    </location>
</feature>
<dbReference type="GO" id="GO:0016020">
    <property type="term" value="C:membrane"/>
    <property type="evidence" value="ECO:0007669"/>
    <property type="project" value="UniProtKB-SubCell"/>
</dbReference>
<feature type="transmembrane region" description="Helical" evidence="6">
    <location>
        <begin position="96"/>
        <end position="114"/>
    </location>
</feature>
<dbReference type="Proteomes" id="UP000004728">
    <property type="component" value="Unassembled WGS sequence"/>
</dbReference>
<feature type="transmembrane region" description="Helical" evidence="6">
    <location>
        <begin position="307"/>
        <end position="327"/>
    </location>
</feature>